<dbReference type="Proteomes" id="UP001608902">
    <property type="component" value="Unassembled WGS sequence"/>
</dbReference>
<sequence length="324" mass="36053">MRTLVLTAAWLFVLIVITTAEECRDENESCKVWADAGHCEINPSYMKTYCKKSCKVCTSGGGEIQNQGDCKDSDKNCKAWAKSGECEKNPTWMLANCKKSCKQCGGSGSDRSKPKKPNVGGGDLPDVGDINCGGSMTNEVRTLLVNGHNKRRSDMAQGRMVTLKSKAVSSGSNVQAFTWDCELERKSEEWAQYCSTHHSPNREDRSENLYWEGGYPVRNAKEVANNSMYAWWEEENDERGFGNPPYTDWYGISGNRHLITMAWAESNKMGCFVKTDCPDMRYVVCQYKVRGNWRGDPVMKVGPPCSECPSGTACHQKSGLCVSS</sequence>
<evidence type="ECO:0000313" key="6">
    <source>
        <dbReference type="Proteomes" id="UP001608902"/>
    </source>
</evidence>
<dbReference type="InterPro" id="IPR014044">
    <property type="entry name" value="CAP_dom"/>
</dbReference>
<name>A0ABD6EHX7_9BILA</name>
<keyword evidence="6" id="KW-1185">Reference proteome</keyword>
<feature type="disulfide bond" evidence="1">
    <location>
        <begin position="70"/>
        <end position="104"/>
    </location>
</feature>
<dbReference type="PANTHER" id="PTHR10334">
    <property type="entry name" value="CYSTEINE-RICH SECRETORY PROTEIN-RELATED"/>
    <property type="match status" value="1"/>
</dbReference>
<evidence type="ECO:0000256" key="1">
    <source>
        <dbReference type="PROSITE-ProRule" id="PRU01005"/>
    </source>
</evidence>
<dbReference type="InterPro" id="IPR001283">
    <property type="entry name" value="CRISP-related"/>
</dbReference>
<dbReference type="InterPro" id="IPR003582">
    <property type="entry name" value="ShKT_dom"/>
</dbReference>
<dbReference type="Gene3D" id="1.10.10.1940">
    <property type="match status" value="1"/>
</dbReference>
<dbReference type="Pfam" id="PF00188">
    <property type="entry name" value="CAP"/>
    <property type="match status" value="1"/>
</dbReference>
<accession>A0ABD6EHX7</accession>
<feature type="chain" id="PRO_5044884405" description="ShKT domain-containing protein" evidence="3">
    <location>
        <begin position="21"/>
        <end position="324"/>
    </location>
</feature>
<dbReference type="Gene3D" id="3.40.33.10">
    <property type="entry name" value="CAP"/>
    <property type="match status" value="1"/>
</dbReference>
<evidence type="ECO:0000256" key="3">
    <source>
        <dbReference type="SAM" id="SignalP"/>
    </source>
</evidence>
<proteinExistence type="predicted"/>
<dbReference type="SMART" id="SM00198">
    <property type="entry name" value="SCP"/>
    <property type="match status" value="1"/>
</dbReference>
<reference evidence="5 6" key="1">
    <citation type="submission" date="2024-08" db="EMBL/GenBank/DDBJ databases">
        <title>Gnathostoma spinigerum genome.</title>
        <authorList>
            <person name="Gonzalez-Bertolin B."/>
            <person name="Monzon S."/>
            <person name="Zaballos A."/>
            <person name="Jimenez P."/>
            <person name="Dekumyoy P."/>
            <person name="Varona S."/>
            <person name="Cuesta I."/>
            <person name="Sumanam S."/>
            <person name="Adisakwattana P."/>
            <person name="Gasser R.B."/>
            <person name="Hernandez-Gonzalez A."/>
            <person name="Young N.D."/>
            <person name="Perteguer M.J."/>
        </authorList>
    </citation>
    <scope>NUCLEOTIDE SEQUENCE [LARGE SCALE GENOMIC DNA]</scope>
    <source>
        <strain evidence="5">AL3</strain>
        <tissue evidence="5">Liver</tissue>
    </source>
</reference>
<comment type="caution">
    <text evidence="5">The sequence shown here is derived from an EMBL/GenBank/DDBJ whole genome shotgun (WGS) entry which is preliminary data.</text>
</comment>
<dbReference type="PRINTS" id="PR00837">
    <property type="entry name" value="V5TPXLIKE"/>
</dbReference>
<dbReference type="SMART" id="SM00254">
    <property type="entry name" value="ShKT"/>
    <property type="match status" value="2"/>
</dbReference>
<feature type="region of interest" description="Disordered" evidence="2">
    <location>
        <begin position="105"/>
        <end position="127"/>
    </location>
</feature>
<keyword evidence="3" id="KW-0732">Signal</keyword>
<evidence type="ECO:0000259" key="4">
    <source>
        <dbReference type="PROSITE" id="PS51670"/>
    </source>
</evidence>
<protein>
    <recommendedName>
        <fullName evidence="4">ShKT domain-containing protein</fullName>
    </recommendedName>
</protein>
<feature type="disulfide bond" evidence="1">
    <location>
        <begin position="23"/>
        <end position="57"/>
    </location>
</feature>
<comment type="caution">
    <text evidence="1">Lacks conserved residue(s) required for the propagation of feature annotation.</text>
</comment>
<organism evidence="5 6">
    <name type="scientific">Gnathostoma spinigerum</name>
    <dbReference type="NCBI Taxonomy" id="75299"/>
    <lineage>
        <taxon>Eukaryota</taxon>
        <taxon>Metazoa</taxon>
        <taxon>Ecdysozoa</taxon>
        <taxon>Nematoda</taxon>
        <taxon>Chromadorea</taxon>
        <taxon>Rhabditida</taxon>
        <taxon>Spirurina</taxon>
        <taxon>Gnathostomatomorpha</taxon>
        <taxon>Gnathostomatoidea</taxon>
        <taxon>Gnathostomatidae</taxon>
        <taxon>Gnathostoma</taxon>
    </lineage>
</organism>
<feature type="domain" description="ShKT" evidence="4">
    <location>
        <begin position="70"/>
        <end position="104"/>
    </location>
</feature>
<dbReference type="CDD" id="cd05380">
    <property type="entry name" value="CAP_euk"/>
    <property type="match status" value="1"/>
</dbReference>
<dbReference type="PROSITE" id="PS51670">
    <property type="entry name" value="SHKT"/>
    <property type="match status" value="2"/>
</dbReference>
<dbReference type="AlphaFoldDB" id="A0ABD6EHX7"/>
<feature type="signal peptide" evidence="3">
    <location>
        <begin position="1"/>
        <end position="20"/>
    </location>
</feature>
<gene>
    <name evidence="5" type="ORF">AB6A40_003700</name>
</gene>
<dbReference type="InterPro" id="IPR035940">
    <property type="entry name" value="CAP_sf"/>
</dbReference>
<evidence type="ECO:0000256" key="2">
    <source>
        <dbReference type="SAM" id="MobiDB-lite"/>
    </source>
</evidence>
<keyword evidence="1" id="KW-1015">Disulfide bond</keyword>
<feature type="domain" description="ShKT" evidence="4">
    <location>
        <begin position="23"/>
        <end position="57"/>
    </location>
</feature>
<evidence type="ECO:0000313" key="5">
    <source>
        <dbReference type="EMBL" id="MFH4976991.1"/>
    </source>
</evidence>
<dbReference type="Pfam" id="PF01549">
    <property type="entry name" value="ShK"/>
    <property type="match status" value="2"/>
</dbReference>
<dbReference type="SUPFAM" id="SSF55797">
    <property type="entry name" value="PR-1-like"/>
    <property type="match status" value="1"/>
</dbReference>
<dbReference type="EMBL" id="JBGFUD010001977">
    <property type="protein sequence ID" value="MFH4976991.1"/>
    <property type="molecule type" value="Genomic_DNA"/>
</dbReference>